<name>J3LKZ0_ORYBR</name>
<keyword evidence="1" id="KW-0732">Signal</keyword>
<dbReference type="Gramene" id="OB03G17160.1">
    <property type="protein sequence ID" value="OB03G17160.1"/>
    <property type="gene ID" value="OB03G17160"/>
</dbReference>
<evidence type="ECO:0000256" key="1">
    <source>
        <dbReference type="SAM" id="SignalP"/>
    </source>
</evidence>
<dbReference type="HOGENOM" id="CLU_2726213_0_0_1"/>
<reference evidence="2" key="1">
    <citation type="journal article" date="2013" name="Nat. Commun.">
        <title>Whole-genome sequencing of Oryza brachyantha reveals mechanisms underlying Oryza genome evolution.</title>
        <authorList>
            <person name="Chen J."/>
            <person name="Huang Q."/>
            <person name="Gao D."/>
            <person name="Wang J."/>
            <person name="Lang Y."/>
            <person name="Liu T."/>
            <person name="Li B."/>
            <person name="Bai Z."/>
            <person name="Luis Goicoechea J."/>
            <person name="Liang C."/>
            <person name="Chen C."/>
            <person name="Zhang W."/>
            <person name="Sun S."/>
            <person name="Liao Y."/>
            <person name="Zhang X."/>
            <person name="Yang L."/>
            <person name="Song C."/>
            <person name="Wang M."/>
            <person name="Shi J."/>
            <person name="Liu G."/>
            <person name="Liu J."/>
            <person name="Zhou H."/>
            <person name="Zhou W."/>
            <person name="Yu Q."/>
            <person name="An N."/>
            <person name="Chen Y."/>
            <person name="Cai Q."/>
            <person name="Wang B."/>
            <person name="Liu B."/>
            <person name="Min J."/>
            <person name="Huang Y."/>
            <person name="Wu H."/>
            <person name="Li Z."/>
            <person name="Zhang Y."/>
            <person name="Yin Y."/>
            <person name="Song W."/>
            <person name="Jiang J."/>
            <person name="Jackson S.A."/>
            <person name="Wing R.A."/>
            <person name="Wang J."/>
            <person name="Chen M."/>
        </authorList>
    </citation>
    <scope>NUCLEOTIDE SEQUENCE [LARGE SCALE GENOMIC DNA]</scope>
    <source>
        <strain evidence="2">cv. IRGC 101232</strain>
    </source>
</reference>
<feature type="signal peptide" evidence="1">
    <location>
        <begin position="1"/>
        <end position="29"/>
    </location>
</feature>
<keyword evidence="3" id="KW-1185">Reference proteome</keyword>
<dbReference type="EnsemblPlants" id="OB03G17160.1">
    <property type="protein sequence ID" value="OB03G17160.1"/>
    <property type="gene ID" value="OB03G17160"/>
</dbReference>
<dbReference type="AlphaFoldDB" id="J3LKZ0"/>
<evidence type="ECO:0000313" key="3">
    <source>
        <dbReference type="Proteomes" id="UP000006038"/>
    </source>
</evidence>
<sequence>MLLENARKITNMVHLALAVTHTLKLLALSCQFPYSPNTQNCTPSNSYYKMFNFLSQTWYNLTEFLEKTLPSP</sequence>
<accession>J3LKZ0</accession>
<reference evidence="2" key="2">
    <citation type="submission" date="2013-04" db="UniProtKB">
        <authorList>
            <consortium name="EnsemblPlants"/>
        </authorList>
    </citation>
    <scope>IDENTIFICATION</scope>
</reference>
<organism evidence="2">
    <name type="scientific">Oryza brachyantha</name>
    <name type="common">malo sina</name>
    <dbReference type="NCBI Taxonomy" id="4533"/>
    <lineage>
        <taxon>Eukaryota</taxon>
        <taxon>Viridiplantae</taxon>
        <taxon>Streptophyta</taxon>
        <taxon>Embryophyta</taxon>
        <taxon>Tracheophyta</taxon>
        <taxon>Spermatophyta</taxon>
        <taxon>Magnoliopsida</taxon>
        <taxon>Liliopsida</taxon>
        <taxon>Poales</taxon>
        <taxon>Poaceae</taxon>
        <taxon>BOP clade</taxon>
        <taxon>Oryzoideae</taxon>
        <taxon>Oryzeae</taxon>
        <taxon>Oryzinae</taxon>
        <taxon>Oryza</taxon>
    </lineage>
</organism>
<dbReference type="Proteomes" id="UP000006038">
    <property type="component" value="Chromosome 3"/>
</dbReference>
<evidence type="ECO:0000313" key="2">
    <source>
        <dbReference type="EnsemblPlants" id="OB03G17160.1"/>
    </source>
</evidence>
<protein>
    <submittedName>
        <fullName evidence="2">Uncharacterized protein</fullName>
    </submittedName>
</protein>
<proteinExistence type="predicted"/>
<feature type="chain" id="PRO_5003772759" evidence="1">
    <location>
        <begin position="30"/>
        <end position="72"/>
    </location>
</feature>